<feature type="compositionally biased region" description="Basic and acidic residues" evidence="1">
    <location>
        <begin position="387"/>
        <end position="407"/>
    </location>
</feature>
<feature type="region of interest" description="Disordered" evidence="1">
    <location>
        <begin position="386"/>
        <end position="440"/>
    </location>
</feature>
<proteinExistence type="predicted"/>
<feature type="compositionally biased region" description="Low complexity" evidence="1">
    <location>
        <begin position="418"/>
        <end position="435"/>
    </location>
</feature>
<evidence type="ECO:0000256" key="1">
    <source>
        <dbReference type="SAM" id="MobiDB-lite"/>
    </source>
</evidence>
<protein>
    <submittedName>
        <fullName evidence="2">Uncharacterized protein</fullName>
    </submittedName>
</protein>
<reference evidence="2 3" key="2">
    <citation type="submission" date="2021-03" db="EMBL/GenBank/DDBJ databases">
        <title>P. granadensis CT364 genome publication.</title>
        <authorList>
            <person name="Stach J."/>
            <person name="Montero-Calasanz Md.C."/>
        </authorList>
    </citation>
    <scope>NUCLEOTIDE SEQUENCE [LARGE SCALE GENOMIC DNA]</scope>
    <source>
        <strain evidence="2 3">CT364</strain>
    </source>
</reference>
<feature type="compositionally biased region" description="Acidic residues" evidence="1">
    <location>
        <begin position="408"/>
        <end position="417"/>
    </location>
</feature>
<sequence length="577" mass="65459">MQAADDDGFRWIVGRRFVDVEYADGVETTHVGLDDDGIWRSKLLTERNPSGPRLYKNAGRSTWRLSEQPAAVGAERGAIDPTMHKRPAMPGTEASAAKQPRPLPAPVHIDQLHYRRTMRSPDAQGYYEFMPFPSTNPADAQFAFMDRYGNPVRVTAPAAGFGAEPAQLTSWTDREIWMLYGIEGQQITQFRAQAQSSGKPPDWVDARETANPHRDLLDNALRWLHPDKTRAQSETLLQSYNLLPSQLTRLRQALKSTLAMPEWAEAHKRLTEDVSNAQRLEQLSRDATTELNLKRDARHDWYAPESSLTNEVREALLSKLGYLRNKNNCLYRTDIPALFRGDERTPFELADDRTMLPRYHHEPGMTTHKPLSATFSLNEGQMYASRPDPEYLRYERQTNRYPGRDVDESSSDSDASDGESASSSDWSDPASPIPWDNDRHYRSTRQKQRQMFIYVLDTRNLEVVPHEENMLFNSAARETPPTQFPSDDFEGLISVTRSGLPAERIWLLNSAQTKAARIDDIAAQAGDRAELIEAATRAGHANAWEYDRLIDSAEAAAKPIVRLSGNRNEFAYDITWP</sequence>
<evidence type="ECO:0000313" key="2">
    <source>
        <dbReference type="EMBL" id="QRK86922.1"/>
    </source>
</evidence>
<gene>
    <name evidence="2" type="ORF">JN757_24680</name>
</gene>
<organism evidence="2 3">
    <name type="scientific">Pseudomonas granadensis</name>
    <dbReference type="NCBI Taxonomy" id="1421430"/>
    <lineage>
        <taxon>Bacteria</taxon>
        <taxon>Pseudomonadati</taxon>
        <taxon>Pseudomonadota</taxon>
        <taxon>Gammaproteobacteria</taxon>
        <taxon>Pseudomonadales</taxon>
        <taxon>Pseudomonadaceae</taxon>
        <taxon>Pseudomonas</taxon>
    </lineage>
</organism>
<accession>A0ABX7GPI5</accession>
<dbReference type="Proteomes" id="UP000663686">
    <property type="component" value="Chromosome"/>
</dbReference>
<feature type="region of interest" description="Disordered" evidence="1">
    <location>
        <begin position="67"/>
        <end position="104"/>
    </location>
</feature>
<reference evidence="2 3" key="1">
    <citation type="submission" date="2021-02" db="EMBL/GenBank/DDBJ databases">
        <authorList>
            <person name="Cea Torrescassana E."/>
        </authorList>
    </citation>
    <scope>NUCLEOTIDE SEQUENCE [LARGE SCALE GENOMIC DNA]</scope>
    <source>
        <strain evidence="2 3">CT364</strain>
    </source>
</reference>
<dbReference type="EMBL" id="CP069352">
    <property type="protein sequence ID" value="QRK86922.1"/>
    <property type="molecule type" value="Genomic_DNA"/>
</dbReference>
<evidence type="ECO:0000313" key="3">
    <source>
        <dbReference type="Proteomes" id="UP000663686"/>
    </source>
</evidence>
<keyword evidence="3" id="KW-1185">Reference proteome</keyword>
<name>A0ABX7GPI5_9PSED</name>